<evidence type="ECO:0000313" key="4">
    <source>
        <dbReference type="Proteomes" id="UP000184114"/>
    </source>
</evidence>
<evidence type="ECO:0000259" key="2">
    <source>
        <dbReference type="Pfam" id="PF13786"/>
    </source>
</evidence>
<dbReference type="InterPro" id="IPR025436">
    <property type="entry name" value="DUF4179"/>
</dbReference>
<evidence type="ECO:0000313" key="3">
    <source>
        <dbReference type="EMBL" id="SHE47086.1"/>
    </source>
</evidence>
<dbReference type="Proteomes" id="UP000184114">
    <property type="component" value="Unassembled WGS sequence"/>
</dbReference>
<keyword evidence="1" id="KW-1133">Transmembrane helix</keyword>
<name>A0A1M4TRP4_9FIRM</name>
<dbReference type="RefSeq" id="WP_072973386.1">
    <property type="nucleotide sequence ID" value="NZ_FQTY01000002.1"/>
</dbReference>
<evidence type="ECO:0000256" key="1">
    <source>
        <dbReference type="SAM" id="Phobius"/>
    </source>
</evidence>
<dbReference type="GeneID" id="90996342"/>
<dbReference type="STRING" id="1123404.SAMN02745784_00816"/>
<sequence length="437" mass="49701">MDNIERLLTESKEELNSLKIPEDIEHRLRDALDNIPNKKRRFNIKGKVAALIIAVLIIGYNADTLAYYAKKLIGYDSVMDGTLQELNELGKGQSINKSYTFKNGVKVTLDGIMLDDNKLIAFYAIKDPSGKVQEVSRDFGFMRLQGLLGVNYSKSGYGEANEDGTEMKWVMTCDKPMFFERKMEMTMNSMSMKETGTIPFTLDRNKAMGHSLKIGINKEIELDQRKIKIKSLIASPTSTVIKGKIQNIVEIGIEQIKGERFIPRDIELTLIADGKEVEQTGSSMSRSAKGGRFNISYDALPHDTKDIDIKLISFTGNHDIKETIELGKGKLNKDVKIFDKNMKINEVYESEGNTYINITTDENLTLSKVFLDIDGEKIEAERTFSGDYEKIVEGDNEKINYIRTIEFNGTGERLTLDIQRIRYKKTYDEIIYEYSVK</sequence>
<dbReference type="AlphaFoldDB" id="A0A1M4TRP4"/>
<organism evidence="3 4">
    <name type="scientific">Tissierella praeacuta DSM 18095</name>
    <dbReference type="NCBI Taxonomy" id="1123404"/>
    <lineage>
        <taxon>Bacteria</taxon>
        <taxon>Bacillati</taxon>
        <taxon>Bacillota</taxon>
        <taxon>Tissierellia</taxon>
        <taxon>Tissierellales</taxon>
        <taxon>Tissierellaceae</taxon>
        <taxon>Tissierella</taxon>
    </lineage>
</organism>
<gene>
    <name evidence="3" type="ORF">SAMN02745784_00816</name>
</gene>
<proteinExistence type="predicted"/>
<protein>
    <recommendedName>
        <fullName evidence="2">DUF4179 domain-containing protein</fullName>
    </recommendedName>
</protein>
<keyword evidence="1" id="KW-0472">Membrane</keyword>
<reference evidence="4" key="1">
    <citation type="submission" date="2016-11" db="EMBL/GenBank/DDBJ databases">
        <authorList>
            <person name="Varghese N."/>
            <person name="Submissions S."/>
        </authorList>
    </citation>
    <scope>NUCLEOTIDE SEQUENCE [LARGE SCALE GENOMIC DNA]</scope>
    <source>
        <strain evidence="4">DSM 18095</strain>
    </source>
</reference>
<keyword evidence="4" id="KW-1185">Reference proteome</keyword>
<feature type="transmembrane region" description="Helical" evidence="1">
    <location>
        <begin position="48"/>
        <end position="69"/>
    </location>
</feature>
<dbReference type="Pfam" id="PF13786">
    <property type="entry name" value="DUF4179"/>
    <property type="match status" value="1"/>
</dbReference>
<feature type="domain" description="DUF4179" evidence="2">
    <location>
        <begin position="38"/>
        <end position="127"/>
    </location>
</feature>
<dbReference type="EMBL" id="FQTY01000002">
    <property type="protein sequence ID" value="SHE47086.1"/>
    <property type="molecule type" value="Genomic_DNA"/>
</dbReference>
<accession>A0A1M4TRP4</accession>
<keyword evidence="1" id="KW-0812">Transmembrane</keyword>